<reference evidence="11" key="1">
    <citation type="submission" date="2020-11" db="EMBL/GenBank/DDBJ databases">
        <authorList>
            <person name="Tran Van P."/>
        </authorList>
    </citation>
    <scope>NUCLEOTIDE SEQUENCE</scope>
</reference>
<evidence type="ECO:0000256" key="4">
    <source>
        <dbReference type="ARBA" id="ARBA00022801"/>
    </source>
</evidence>
<dbReference type="FunFam" id="3.30.420.10:FF:000031">
    <property type="entry name" value="RNA exonuclease 1"/>
    <property type="match status" value="1"/>
</dbReference>
<dbReference type="Proteomes" id="UP000677054">
    <property type="component" value="Unassembled WGS sequence"/>
</dbReference>
<evidence type="ECO:0000256" key="5">
    <source>
        <dbReference type="ARBA" id="ARBA00022839"/>
    </source>
</evidence>
<dbReference type="GO" id="GO:0004527">
    <property type="term" value="F:exonuclease activity"/>
    <property type="evidence" value="ECO:0007669"/>
    <property type="project" value="UniProtKB-KW"/>
</dbReference>
<name>A0A7R9A5E1_9CRUS</name>
<dbReference type="GO" id="GO:0005783">
    <property type="term" value="C:endoplasmic reticulum"/>
    <property type="evidence" value="ECO:0007669"/>
    <property type="project" value="TreeGrafter"/>
</dbReference>
<evidence type="ECO:0000256" key="2">
    <source>
        <dbReference type="ARBA" id="ARBA00006357"/>
    </source>
</evidence>
<organism evidence="11">
    <name type="scientific">Darwinula stevensoni</name>
    <dbReference type="NCBI Taxonomy" id="69355"/>
    <lineage>
        <taxon>Eukaryota</taxon>
        <taxon>Metazoa</taxon>
        <taxon>Ecdysozoa</taxon>
        <taxon>Arthropoda</taxon>
        <taxon>Crustacea</taxon>
        <taxon>Oligostraca</taxon>
        <taxon>Ostracoda</taxon>
        <taxon>Podocopa</taxon>
        <taxon>Podocopida</taxon>
        <taxon>Darwinulocopina</taxon>
        <taxon>Darwinuloidea</taxon>
        <taxon>Darwinulidae</taxon>
        <taxon>Darwinula</taxon>
    </lineage>
</organism>
<evidence type="ECO:0000256" key="8">
    <source>
        <dbReference type="SAM" id="MobiDB-lite"/>
    </source>
</evidence>
<keyword evidence="9" id="KW-0472">Membrane</keyword>
<feature type="domain" description="Exonuclease" evidence="10">
    <location>
        <begin position="374"/>
        <end position="533"/>
    </location>
</feature>
<comment type="subcellular location">
    <subcellularLocation>
        <location evidence="1">Nucleus</location>
    </subcellularLocation>
</comment>
<feature type="region of interest" description="Disordered" evidence="8">
    <location>
        <begin position="40"/>
        <end position="76"/>
    </location>
</feature>
<feature type="transmembrane region" description="Helical" evidence="9">
    <location>
        <begin position="12"/>
        <end position="30"/>
    </location>
</feature>
<dbReference type="GO" id="GO:0005634">
    <property type="term" value="C:nucleus"/>
    <property type="evidence" value="ECO:0007669"/>
    <property type="project" value="UniProtKB-SubCell"/>
</dbReference>
<dbReference type="GO" id="GO:0010629">
    <property type="term" value="P:negative regulation of gene expression"/>
    <property type="evidence" value="ECO:0007669"/>
    <property type="project" value="UniProtKB-ARBA"/>
</dbReference>
<gene>
    <name evidence="11" type="ORF">DSTB1V02_LOCUS3905</name>
</gene>
<sequence>MEPDASVSQESLGILLATVLLGACILFLYIRKLLGSASKTDESQGDQQSAAQGKDPVTYGQADSQKSKKRLEKSSRETKSTFSHSWLFTSLKGHIGRVLDLDFSPNGKWIATCADDMTAESGRVEVQSSSRDREQTITTREPGRKKQKRKRAKQKQDSEMKKEVHLSCPAFRAKPMQEQTLKMYQTLHCTNGQLYNLMKNYLVKSQQLQVLGFPFRGCQNPKDAYVYIVHKKKVASAPAEDSDSEFSASSDIKSESLAADALAELSSALKSPQSSESSTEKLCVRCHMPFHVTSKGEYITHDPCVYHWGRLMNADRRGYAPRFYSCCKGGVSSEGCAQCDLHVWTGIQPGLNGPYDGFVSTQPARFIPADGNYGIYALDCEMYFTAKGLQLAKVTVLDLRGKLVYEKLVCSDDYVVDYNTRFSGITARHLEGVTQTLEDIQQELLTFIHAESILIGHGVENDLRALRVIHNNVVDTSMLFPHFLGFPYRRSLKSLARSVLRKKIQANSEGHDSHEDALISLELVLSQLRSDLLTSRSPQTSLLPVNHQATPTIAQDLDQKDHKSIRANVEYDHAVKVKWSPDSKAFIVFKAQEGVVEVYKVSKKPDSKLGDFQVALTFPKKHEGDCVGLGIACDGKYIMTCSNRNDLVIWDLKGEVLAQQDTHQVDTYSALISPCGRFVATSGFTPDVKVWEVKFTRTGEFSGLVRAFELKGHNSGVYSFGFNTDSTKAATVSKDGTWKLYDTNIEYEKGQEPHLISTNKYESQPGEKTLLALSPDGRTVAITSGNDLLLFSAISGNLEKRISNIHTGGIMAVMFDPSNKLVLTAGDRQVRMFHNVVGYKATIEELEGKRKTATTVAMRERIIQQISEAKAFLQSLQ</sequence>
<dbReference type="SUPFAM" id="SSF53098">
    <property type="entry name" value="Ribonuclease H-like"/>
    <property type="match status" value="1"/>
</dbReference>
<evidence type="ECO:0000313" key="12">
    <source>
        <dbReference type="Proteomes" id="UP000677054"/>
    </source>
</evidence>
<feature type="compositionally biased region" description="Basic and acidic residues" evidence="8">
    <location>
        <begin position="154"/>
        <end position="164"/>
    </location>
</feature>
<dbReference type="Pfam" id="PF00400">
    <property type="entry name" value="WD40"/>
    <property type="match status" value="3"/>
</dbReference>
<dbReference type="OrthoDB" id="200924at2759"/>
<dbReference type="InterPro" id="IPR012337">
    <property type="entry name" value="RNaseH-like_sf"/>
</dbReference>
<evidence type="ECO:0000313" key="11">
    <source>
        <dbReference type="EMBL" id="CAD7244000.1"/>
    </source>
</evidence>
<feature type="region of interest" description="Disordered" evidence="8">
    <location>
        <begin position="121"/>
        <end position="164"/>
    </location>
</feature>
<dbReference type="SUPFAM" id="SSF50978">
    <property type="entry name" value="WD40 repeat-like"/>
    <property type="match status" value="1"/>
</dbReference>
<dbReference type="InterPro" id="IPR036397">
    <property type="entry name" value="RNaseH_sf"/>
</dbReference>
<dbReference type="InterPro" id="IPR015943">
    <property type="entry name" value="WD40/YVTN_repeat-like_dom_sf"/>
</dbReference>
<dbReference type="PANTHER" id="PTHR44321">
    <property type="entry name" value="TRANSDUCIN BETA-LIKE PROTEIN 2"/>
    <property type="match status" value="1"/>
</dbReference>
<dbReference type="SMART" id="SM00320">
    <property type="entry name" value="WD40"/>
    <property type="match status" value="5"/>
</dbReference>
<comment type="similarity">
    <text evidence="2">Belongs to the REXO1/REXO3 family.</text>
</comment>
<dbReference type="InterPro" id="IPR001680">
    <property type="entry name" value="WD40_rpt"/>
</dbReference>
<dbReference type="EMBL" id="LR900057">
    <property type="protein sequence ID" value="CAD7244000.1"/>
    <property type="molecule type" value="Genomic_DNA"/>
</dbReference>
<dbReference type="SMART" id="SM00479">
    <property type="entry name" value="EXOIII"/>
    <property type="match status" value="1"/>
</dbReference>
<evidence type="ECO:0000256" key="9">
    <source>
        <dbReference type="SAM" id="Phobius"/>
    </source>
</evidence>
<evidence type="ECO:0000259" key="10">
    <source>
        <dbReference type="SMART" id="SM00479"/>
    </source>
</evidence>
<evidence type="ECO:0000256" key="6">
    <source>
        <dbReference type="ARBA" id="ARBA00023242"/>
    </source>
</evidence>
<dbReference type="PROSITE" id="PS50082">
    <property type="entry name" value="WD_REPEATS_2"/>
    <property type="match status" value="1"/>
</dbReference>
<dbReference type="InterPro" id="IPR013520">
    <property type="entry name" value="Ribonucl_H"/>
</dbReference>
<feature type="compositionally biased region" description="Basic residues" evidence="8">
    <location>
        <begin position="143"/>
        <end position="153"/>
    </location>
</feature>
<dbReference type="GO" id="GO:0003676">
    <property type="term" value="F:nucleic acid binding"/>
    <property type="evidence" value="ECO:0007669"/>
    <property type="project" value="InterPro"/>
</dbReference>
<keyword evidence="12" id="KW-1185">Reference proteome</keyword>
<dbReference type="GO" id="GO:0030968">
    <property type="term" value="P:endoplasmic reticulum unfolded protein response"/>
    <property type="evidence" value="ECO:0007669"/>
    <property type="project" value="TreeGrafter"/>
</dbReference>
<dbReference type="Gene3D" id="2.130.10.10">
    <property type="entry name" value="YVTN repeat-like/Quinoprotein amine dehydrogenase"/>
    <property type="match status" value="2"/>
</dbReference>
<keyword evidence="5" id="KW-0269">Exonuclease</keyword>
<keyword evidence="4" id="KW-0378">Hydrolase</keyword>
<dbReference type="AlphaFoldDB" id="A0A7R9A5E1"/>
<keyword evidence="7" id="KW-0853">WD repeat</keyword>
<feature type="repeat" description="WD" evidence="7">
    <location>
        <begin position="710"/>
        <end position="742"/>
    </location>
</feature>
<accession>A0A7R9A5E1</accession>
<keyword evidence="6" id="KW-0539">Nucleus</keyword>
<evidence type="ECO:0000256" key="7">
    <source>
        <dbReference type="PROSITE-ProRule" id="PRU00221"/>
    </source>
</evidence>
<dbReference type="Gene3D" id="3.30.420.10">
    <property type="entry name" value="Ribonuclease H-like superfamily/Ribonuclease H"/>
    <property type="match status" value="1"/>
</dbReference>
<evidence type="ECO:0000256" key="3">
    <source>
        <dbReference type="ARBA" id="ARBA00022722"/>
    </source>
</evidence>
<protein>
    <recommendedName>
        <fullName evidence="10">Exonuclease domain-containing protein</fullName>
    </recommendedName>
</protein>
<keyword evidence="9" id="KW-0812">Transmembrane</keyword>
<proteinExistence type="inferred from homology"/>
<dbReference type="EMBL" id="CAJPEV010000540">
    <property type="protein sequence ID" value="CAG0886288.1"/>
    <property type="molecule type" value="Genomic_DNA"/>
</dbReference>
<dbReference type="CDD" id="cd06145">
    <property type="entry name" value="REX1_like"/>
    <property type="match status" value="1"/>
</dbReference>
<dbReference type="PANTHER" id="PTHR44321:SF1">
    <property type="entry name" value="TRANSDUCIN BETA-LIKE PROTEIN 2"/>
    <property type="match status" value="1"/>
</dbReference>
<dbReference type="InterPro" id="IPR034922">
    <property type="entry name" value="REX1-like_exo"/>
</dbReference>
<keyword evidence="9" id="KW-1133">Transmembrane helix</keyword>
<evidence type="ECO:0000256" key="1">
    <source>
        <dbReference type="ARBA" id="ARBA00004123"/>
    </source>
</evidence>
<dbReference type="InterPro" id="IPR036322">
    <property type="entry name" value="WD40_repeat_dom_sf"/>
</dbReference>
<dbReference type="InterPro" id="IPR042410">
    <property type="entry name" value="WBSCR13"/>
</dbReference>
<keyword evidence="3" id="KW-0540">Nuclease</keyword>